<evidence type="ECO:0000313" key="1">
    <source>
        <dbReference type="EMBL" id="NVO66081.1"/>
    </source>
</evidence>
<name>A0A7K4HLD6_9EURY</name>
<dbReference type="AlphaFoldDB" id="A0A7K4HLD6"/>
<gene>
    <name evidence="1" type="ORF">HWN36_01840</name>
</gene>
<dbReference type="OrthoDB" id="114454at2157"/>
<evidence type="ECO:0000313" key="2">
    <source>
        <dbReference type="Proteomes" id="UP000570823"/>
    </source>
</evidence>
<dbReference type="Proteomes" id="UP000570823">
    <property type="component" value="Unassembled WGS sequence"/>
</dbReference>
<protein>
    <submittedName>
        <fullName evidence="1">Uncharacterized protein</fullName>
    </submittedName>
</protein>
<dbReference type="EMBL" id="JABXWR010000001">
    <property type="protein sequence ID" value="NVO66081.1"/>
    <property type="molecule type" value="Genomic_DNA"/>
</dbReference>
<dbReference type="RefSeq" id="WP_176787716.1">
    <property type="nucleotide sequence ID" value="NZ_JABXWR010000001.1"/>
</dbReference>
<comment type="caution">
    <text evidence="1">The sequence shown here is derived from an EMBL/GenBank/DDBJ whole genome shotgun (WGS) entry which is preliminary data.</text>
</comment>
<accession>A0A7K4HLD6</accession>
<keyword evidence="2" id="KW-1185">Reference proteome</keyword>
<proteinExistence type="predicted"/>
<reference evidence="1 2" key="1">
    <citation type="submission" date="2020-06" db="EMBL/GenBank/DDBJ databases">
        <title>Methanofollis fontis sp. nov., a methanogen isolated from marine sediments near a cold seep at Four-Way Closure Ridge offshore southwestern Taiwan.</title>
        <authorList>
            <person name="Chen S.-C."/>
            <person name="Teng N.-H."/>
            <person name="Lin Y.-S."/>
            <person name="Lai M.-C."/>
            <person name="Chen H.-H."/>
            <person name="Wang C.-C."/>
        </authorList>
    </citation>
    <scope>NUCLEOTIDE SEQUENCE [LARGE SCALE GENOMIC DNA]</scope>
    <source>
        <strain evidence="1 2">DSM 2702</strain>
    </source>
</reference>
<sequence length="171" mass="20379">MNALDEDEYFRVLKSFYGKSIILEDPADFHPVIYFYFLDSLAHIEYTLNSFAFNYQSPKNIMNREYMRWRIDEEKKDERPLFPGFINWLKKENPEKFESLPILWRVIYDRENPASYRSFRISLDPTSLSPIPASFFHDALEEFFTPAFFKSIYNGASLASLFEEYRKSIGA</sequence>
<organism evidence="1 2">
    <name type="scientific">Methanofollis tationis</name>
    <dbReference type="NCBI Taxonomy" id="81417"/>
    <lineage>
        <taxon>Archaea</taxon>
        <taxon>Methanobacteriati</taxon>
        <taxon>Methanobacteriota</taxon>
        <taxon>Stenosarchaea group</taxon>
        <taxon>Methanomicrobia</taxon>
        <taxon>Methanomicrobiales</taxon>
        <taxon>Methanomicrobiaceae</taxon>
        <taxon>Methanofollis</taxon>
    </lineage>
</organism>